<evidence type="ECO:0000313" key="1">
    <source>
        <dbReference type="EMBL" id="EGC17634.1"/>
    </source>
</evidence>
<organism evidence="1 2">
    <name type="scientific">Kingella denitrificans ATCC 33394</name>
    <dbReference type="NCBI Taxonomy" id="888741"/>
    <lineage>
        <taxon>Bacteria</taxon>
        <taxon>Pseudomonadati</taxon>
        <taxon>Pseudomonadota</taxon>
        <taxon>Betaproteobacteria</taxon>
        <taxon>Neisseriales</taxon>
        <taxon>Neisseriaceae</taxon>
        <taxon>Kingella</taxon>
    </lineage>
</organism>
<dbReference type="AlphaFoldDB" id="F0EYM6"/>
<keyword evidence="2" id="KW-1185">Reference proteome</keyword>
<comment type="caution">
    <text evidence="1">The sequence shown here is derived from an EMBL/GenBank/DDBJ whole genome shotgun (WGS) entry which is preliminary data.</text>
</comment>
<dbReference type="EMBL" id="AEWV01000015">
    <property type="protein sequence ID" value="EGC17634.1"/>
    <property type="molecule type" value="Genomic_DNA"/>
</dbReference>
<proteinExistence type="predicted"/>
<accession>F0EYM6</accession>
<protein>
    <submittedName>
        <fullName evidence="1">Uncharacterized protein</fullName>
    </submittedName>
</protein>
<dbReference type="HOGENOM" id="CLU_1560890_0_0_4"/>
<evidence type="ECO:0000313" key="2">
    <source>
        <dbReference type="Proteomes" id="UP000004088"/>
    </source>
</evidence>
<dbReference type="Proteomes" id="UP000004088">
    <property type="component" value="Unassembled WGS sequence"/>
</dbReference>
<sequence>MAAVGLWVAFEKIVRQSAGVVVALAVGRAESAFVEAFKAHRAFMYGFFRQGKGLSVSEDVRTLACADLGEFAGNPALEAAGFFQIKVERAALQYGLAHVSLVVDLAHRLGNGDEGQAEQQGGEQFFHHGFLVWIVRNARKIIARQWFGRGVNTKKAACTLFPRCRLLFRFD</sequence>
<gene>
    <name evidence="1" type="ORF">HMPREF9098_0960</name>
</gene>
<name>F0EYM6_9NEIS</name>
<reference evidence="1 2" key="1">
    <citation type="submission" date="2011-01" db="EMBL/GenBank/DDBJ databases">
        <authorList>
            <person name="Muzny D."/>
            <person name="Qin X."/>
            <person name="Deng J."/>
            <person name="Jiang H."/>
            <person name="Liu Y."/>
            <person name="Qu J."/>
            <person name="Song X.-Z."/>
            <person name="Zhang L."/>
            <person name="Thornton R."/>
            <person name="Coyle M."/>
            <person name="Francisco L."/>
            <person name="Jackson L."/>
            <person name="Javaid M."/>
            <person name="Korchina V."/>
            <person name="Kovar C."/>
            <person name="Mata R."/>
            <person name="Mathew T."/>
            <person name="Ngo R."/>
            <person name="Nguyen L."/>
            <person name="Nguyen N."/>
            <person name="Okwuonu G."/>
            <person name="Ongeri F."/>
            <person name="Pham C."/>
            <person name="Simmons D."/>
            <person name="Wilczek-Boney K."/>
            <person name="Hale W."/>
            <person name="Jakkamsetti A."/>
            <person name="Pham P."/>
            <person name="Ruth R."/>
            <person name="San Lucas F."/>
            <person name="Warren J."/>
            <person name="Zhang J."/>
            <person name="Zhao Z."/>
            <person name="Zhou C."/>
            <person name="Zhu D."/>
            <person name="Lee S."/>
            <person name="Bess C."/>
            <person name="Blankenburg K."/>
            <person name="Forbes L."/>
            <person name="Fu Q."/>
            <person name="Gubbala S."/>
            <person name="Hirani K."/>
            <person name="Jayaseelan J.C."/>
            <person name="Lara F."/>
            <person name="Munidasa M."/>
            <person name="Palculict T."/>
            <person name="Patil S."/>
            <person name="Pu L.-L."/>
            <person name="Saada N."/>
            <person name="Tang L."/>
            <person name="Weissenberger G."/>
            <person name="Zhu Y."/>
            <person name="Hemphill L."/>
            <person name="Shang Y."/>
            <person name="Youmans B."/>
            <person name="Ayvaz T."/>
            <person name="Ross M."/>
            <person name="Santibanez J."/>
            <person name="Aqrawi P."/>
            <person name="Gross S."/>
            <person name="Joshi V."/>
            <person name="Fowler G."/>
            <person name="Nazareth L."/>
            <person name="Reid J."/>
            <person name="Worley K."/>
            <person name="Petrosino J."/>
            <person name="Highlander S."/>
            <person name="Gibbs R."/>
        </authorList>
    </citation>
    <scope>NUCLEOTIDE SEQUENCE [LARGE SCALE GENOMIC DNA]</scope>
    <source>
        <strain evidence="1 2">ATCC 33394</strain>
    </source>
</reference>